<keyword evidence="5" id="KW-1015">Disulfide bond</keyword>
<dbReference type="GO" id="GO:0042597">
    <property type="term" value="C:periplasmic space"/>
    <property type="evidence" value="ECO:0007669"/>
    <property type="project" value="UniProtKB-SubCell"/>
</dbReference>
<dbReference type="PANTHER" id="PTHR35272">
    <property type="entry name" value="THIOL:DISULFIDE INTERCHANGE PROTEIN DSBC-RELATED"/>
    <property type="match status" value="1"/>
</dbReference>
<dbReference type="InterPro" id="IPR018950">
    <property type="entry name" value="DiS-bond_isomerase_DsbC/G_N"/>
</dbReference>
<name>A0A495BAK1_VOGIN</name>
<gene>
    <name evidence="10" type="ORF">C8E02_2282</name>
</gene>
<comment type="caution">
    <text evidence="10">The sequence shown here is derived from an EMBL/GenBank/DDBJ whole genome shotgun (WGS) entry which is preliminary data.</text>
</comment>
<feature type="domain" description="Disulphide bond isomerase DsbC/G N-terminal" evidence="8">
    <location>
        <begin position="19"/>
        <end position="84"/>
    </location>
</feature>
<keyword evidence="4 7" id="KW-0574">Periplasm</keyword>
<organism evidence="10 11">
    <name type="scientific">Vogesella indigofera</name>
    <name type="common">Pseudomonas indigofera</name>
    <dbReference type="NCBI Taxonomy" id="45465"/>
    <lineage>
        <taxon>Bacteria</taxon>
        <taxon>Pseudomonadati</taxon>
        <taxon>Pseudomonadota</taxon>
        <taxon>Betaproteobacteria</taxon>
        <taxon>Neisseriales</taxon>
        <taxon>Chromobacteriaceae</taxon>
        <taxon>Vogesella</taxon>
    </lineage>
</organism>
<dbReference type="RefSeq" id="WP_245961130.1">
    <property type="nucleotide sequence ID" value="NZ_RBID01000015.1"/>
</dbReference>
<dbReference type="SUPFAM" id="SSF52833">
    <property type="entry name" value="Thioredoxin-like"/>
    <property type="match status" value="1"/>
</dbReference>
<dbReference type="Pfam" id="PF10411">
    <property type="entry name" value="DsbC_N"/>
    <property type="match status" value="1"/>
</dbReference>
<dbReference type="InterPro" id="IPR012336">
    <property type="entry name" value="Thioredoxin-like_fold"/>
</dbReference>
<dbReference type="AlphaFoldDB" id="A0A495BAK1"/>
<dbReference type="Pfam" id="PF13098">
    <property type="entry name" value="Thioredoxin_2"/>
    <property type="match status" value="1"/>
</dbReference>
<protein>
    <recommendedName>
        <fullName evidence="7">Thiol:disulfide interchange protein</fullName>
    </recommendedName>
</protein>
<evidence type="ECO:0000256" key="3">
    <source>
        <dbReference type="ARBA" id="ARBA00022729"/>
    </source>
</evidence>
<evidence type="ECO:0000256" key="2">
    <source>
        <dbReference type="ARBA" id="ARBA00009813"/>
    </source>
</evidence>
<feature type="domain" description="Thioredoxin-like fold" evidence="9">
    <location>
        <begin position="109"/>
        <end position="232"/>
    </location>
</feature>
<sequence>MGILLRSSLLITALLSALAVADEQSVKRSFEERFPGAEVSSVKKEALTGLYEVYAIGQLFYVDEKVSYAIQGNLINAQTRQSLSAERMKVLSEISFNKLPFEQAIKIVRGNGKRQVAVFEDPDCPFCKQLERELQKVNDVTIYVFLYPIEQLHPGATLKSRKIWCAPDRAKAWLASVHDNTVPEGSGECDTPITNLAKLARTHRITGTPTLIFANNERVAGAIPAARIEQLLGNTTP</sequence>
<comment type="similarity">
    <text evidence="2 7">Belongs to the thioredoxin family. DsbC subfamily.</text>
</comment>
<dbReference type="Gene3D" id="3.40.30.10">
    <property type="entry name" value="Glutaredoxin"/>
    <property type="match status" value="1"/>
</dbReference>
<evidence type="ECO:0000256" key="7">
    <source>
        <dbReference type="RuleBase" id="RU364038"/>
    </source>
</evidence>
<feature type="signal peptide" evidence="7">
    <location>
        <begin position="1"/>
        <end position="21"/>
    </location>
</feature>
<proteinExistence type="inferred from homology"/>
<dbReference type="Gene3D" id="3.10.450.70">
    <property type="entry name" value="Disulphide bond isomerase, DsbC/G, N-terminal"/>
    <property type="match status" value="1"/>
</dbReference>
<dbReference type="CDD" id="cd03020">
    <property type="entry name" value="DsbA_DsbC_DsbG"/>
    <property type="match status" value="1"/>
</dbReference>
<dbReference type="EMBL" id="RBID01000015">
    <property type="protein sequence ID" value="RKQ57969.1"/>
    <property type="molecule type" value="Genomic_DNA"/>
</dbReference>
<feature type="chain" id="PRO_5019618748" description="Thiol:disulfide interchange protein" evidence="7">
    <location>
        <begin position="22"/>
        <end position="237"/>
    </location>
</feature>
<evidence type="ECO:0000313" key="11">
    <source>
        <dbReference type="Proteomes" id="UP000279384"/>
    </source>
</evidence>
<accession>A0A495BAK1</accession>
<keyword evidence="6 7" id="KW-0676">Redox-active center</keyword>
<comment type="function">
    <text evidence="7">Required for disulfide bond formation in some periplasmic proteins. Acts by transferring its disulfide bond to other proteins and is reduced in the process.</text>
</comment>
<evidence type="ECO:0000256" key="4">
    <source>
        <dbReference type="ARBA" id="ARBA00022764"/>
    </source>
</evidence>
<dbReference type="Proteomes" id="UP000279384">
    <property type="component" value="Unassembled WGS sequence"/>
</dbReference>
<dbReference type="InterPro" id="IPR051470">
    <property type="entry name" value="Thiol:disulfide_interchange"/>
</dbReference>
<dbReference type="SUPFAM" id="SSF54423">
    <property type="entry name" value="DsbC/DsbG N-terminal domain-like"/>
    <property type="match status" value="1"/>
</dbReference>
<comment type="subcellular location">
    <subcellularLocation>
        <location evidence="1 7">Periplasm</location>
    </subcellularLocation>
</comment>
<evidence type="ECO:0000256" key="1">
    <source>
        <dbReference type="ARBA" id="ARBA00004418"/>
    </source>
</evidence>
<evidence type="ECO:0000256" key="5">
    <source>
        <dbReference type="ARBA" id="ARBA00023157"/>
    </source>
</evidence>
<evidence type="ECO:0000256" key="6">
    <source>
        <dbReference type="ARBA" id="ARBA00023284"/>
    </source>
</evidence>
<dbReference type="InterPro" id="IPR009094">
    <property type="entry name" value="DiS-bond_isomerase_DsbC/G_N_sf"/>
</dbReference>
<evidence type="ECO:0000259" key="9">
    <source>
        <dbReference type="Pfam" id="PF13098"/>
    </source>
</evidence>
<evidence type="ECO:0000259" key="8">
    <source>
        <dbReference type="Pfam" id="PF10411"/>
    </source>
</evidence>
<keyword evidence="3 7" id="KW-0732">Signal</keyword>
<dbReference type="PANTHER" id="PTHR35272:SF3">
    <property type="entry name" value="THIOL:DISULFIDE INTERCHANGE PROTEIN DSBC"/>
    <property type="match status" value="1"/>
</dbReference>
<reference evidence="10 11" key="1">
    <citation type="submission" date="2018-10" db="EMBL/GenBank/DDBJ databases">
        <title>Genomic Encyclopedia of Type Strains, Phase IV (KMG-IV): sequencing the most valuable type-strain genomes for metagenomic binning, comparative biology and taxonomic classification.</title>
        <authorList>
            <person name="Goeker M."/>
        </authorList>
    </citation>
    <scope>NUCLEOTIDE SEQUENCE [LARGE SCALE GENOMIC DNA]</scope>
    <source>
        <strain evidence="10 11">DSM 3303</strain>
    </source>
</reference>
<dbReference type="InterPro" id="IPR033954">
    <property type="entry name" value="DiS-bond_Isoase_DsbC/G"/>
</dbReference>
<evidence type="ECO:0000313" key="10">
    <source>
        <dbReference type="EMBL" id="RKQ57969.1"/>
    </source>
</evidence>
<dbReference type="InterPro" id="IPR036249">
    <property type="entry name" value="Thioredoxin-like_sf"/>
</dbReference>